<accession>A0A7J5DT67</accession>
<name>A0A7J5DT67_NOCSI</name>
<evidence type="ECO:0000313" key="2">
    <source>
        <dbReference type="EMBL" id="KAB2808348.1"/>
    </source>
</evidence>
<dbReference type="RefSeq" id="WP_151582028.1">
    <property type="nucleotide sequence ID" value="NZ_JBIWND010000001.1"/>
</dbReference>
<reference evidence="2 3" key="1">
    <citation type="submission" date="2019-09" db="EMBL/GenBank/DDBJ databases">
        <title>Pimelobacter sp. isolated from Paulinella.</title>
        <authorList>
            <person name="Jeong S.E."/>
        </authorList>
    </citation>
    <scope>NUCLEOTIDE SEQUENCE [LARGE SCALE GENOMIC DNA]</scope>
    <source>
        <strain evidence="2 3">Pch-N</strain>
    </source>
</reference>
<evidence type="ECO:0000256" key="1">
    <source>
        <dbReference type="SAM" id="MobiDB-lite"/>
    </source>
</evidence>
<feature type="region of interest" description="Disordered" evidence="1">
    <location>
        <begin position="1"/>
        <end position="72"/>
    </location>
</feature>
<dbReference type="EMBL" id="WBVM01000003">
    <property type="protein sequence ID" value="KAB2808348.1"/>
    <property type="molecule type" value="Genomic_DNA"/>
</dbReference>
<comment type="caution">
    <text evidence="2">The sequence shown here is derived from an EMBL/GenBank/DDBJ whole genome shotgun (WGS) entry which is preliminary data.</text>
</comment>
<dbReference type="AlphaFoldDB" id="A0A7J5DT67"/>
<organism evidence="2 3">
    <name type="scientific">Nocardioides simplex</name>
    <name type="common">Arthrobacter simplex</name>
    <dbReference type="NCBI Taxonomy" id="2045"/>
    <lineage>
        <taxon>Bacteria</taxon>
        <taxon>Bacillati</taxon>
        <taxon>Actinomycetota</taxon>
        <taxon>Actinomycetes</taxon>
        <taxon>Propionibacteriales</taxon>
        <taxon>Nocardioidaceae</taxon>
        <taxon>Pimelobacter</taxon>
    </lineage>
</organism>
<gene>
    <name evidence="2" type="ORF">F9L07_22800</name>
</gene>
<protein>
    <submittedName>
        <fullName evidence="2">Uncharacterized protein</fullName>
    </submittedName>
</protein>
<proteinExistence type="predicted"/>
<evidence type="ECO:0000313" key="3">
    <source>
        <dbReference type="Proteomes" id="UP000449906"/>
    </source>
</evidence>
<feature type="compositionally biased region" description="Basic and acidic residues" evidence="1">
    <location>
        <begin position="16"/>
        <end position="30"/>
    </location>
</feature>
<sequence length="72" mass="8262">MSAYSRKKRAGKLPKAKPDRRTPPAIDRRVQPKATPKARTPRRLPWEGADAPDHYDHGIARMMRETPGRWSS</sequence>
<feature type="compositionally biased region" description="Basic residues" evidence="1">
    <location>
        <begin position="1"/>
        <end position="15"/>
    </location>
</feature>
<feature type="compositionally biased region" description="Basic and acidic residues" evidence="1">
    <location>
        <begin position="51"/>
        <end position="72"/>
    </location>
</feature>
<dbReference type="Proteomes" id="UP000449906">
    <property type="component" value="Unassembled WGS sequence"/>
</dbReference>